<dbReference type="SUPFAM" id="SSF55620">
    <property type="entry name" value="Tetrahydrobiopterin biosynthesis enzymes-like"/>
    <property type="match status" value="1"/>
</dbReference>
<protein>
    <recommendedName>
        <fullName evidence="7">NADPH-dependent 7-cyano-7-deazaguanine reductase N-terminal domain-containing protein</fullName>
    </recommendedName>
</protein>
<evidence type="ECO:0000256" key="1">
    <source>
        <dbReference type="ARBA" id="ARBA00022490"/>
    </source>
</evidence>
<keyword evidence="1" id="KW-0963">Cytoplasm</keyword>
<organism evidence="6">
    <name type="scientific">marine metagenome</name>
    <dbReference type="NCBI Taxonomy" id="408172"/>
    <lineage>
        <taxon>unclassified sequences</taxon>
        <taxon>metagenomes</taxon>
        <taxon>ecological metagenomes</taxon>
    </lineage>
</organism>
<evidence type="ECO:0000256" key="3">
    <source>
        <dbReference type="ARBA" id="ARBA00022857"/>
    </source>
</evidence>
<dbReference type="NCBIfam" id="TIGR03139">
    <property type="entry name" value="QueF-II"/>
    <property type="match status" value="1"/>
</dbReference>
<gene>
    <name evidence="6" type="ORF">METZ01_LOCUS279456</name>
</gene>
<dbReference type="PANTHER" id="PTHR34354">
    <property type="entry name" value="NADPH-DEPENDENT 7-CYANO-7-DEAZAGUANINE REDUCTASE"/>
    <property type="match status" value="1"/>
</dbReference>
<name>A0A382KTR3_9ZZZZ</name>
<dbReference type="GO" id="GO:0005737">
    <property type="term" value="C:cytoplasm"/>
    <property type="evidence" value="ECO:0007669"/>
    <property type="project" value="InterPro"/>
</dbReference>
<keyword evidence="4" id="KW-0560">Oxidoreductase</keyword>
<sequence>VNENTEHTNLTRLGEGATDPKRELETFPNRNPERDYVVELETNEFTCLCPVTNQPDFAEIHIRYVPDERIVESKSLKLYLWTFRDEGVFHEHFANLLLDDLVAALSPRWCEVEARFNARGGIAINVRA</sequence>
<evidence type="ECO:0000313" key="6">
    <source>
        <dbReference type="EMBL" id="SVC26602.1"/>
    </source>
</evidence>
<dbReference type="InterPro" id="IPR043133">
    <property type="entry name" value="GTP-CH-I_C/QueF"/>
</dbReference>
<proteinExistence type="inferred from homology"/>
<dbReference type="Gene3D" id="3.30.1130.10">
    <property type="match status" value="1"/>
</dbReference>
<evidence type="ECO:0000256" key="5">
    <source>
        <dbReference type="SAM" id="MobiDB-lite"/>
    </source>
</evidence>
<dbReference type="HAMAP" id="MF_00818">
    <property type="entry name" value="QueF_type1"/>
    <property type="match status" value="1"/>
</dbReference>
<accession>A0A382KTR3</accession>
<reference evidence="6" key="1">
    <citation type="submission" date="2018-05" db="EMBL/GenBank/DDBJ databases">
        <authorList>
            <person name="Lanie J.A."/>
            <person name="Ng W.-L."/>
            <person name="Kazmierczak K.M."/>
            <person name="Andrzejewski T.M."/>
            <person name="Davidsen T.M."/>
            <person name="Wayne K.J."/>
            <person name="Tettelin H."/>
            <person name="Glass J.I."/>
            <person name="Rusch D."/>
            <person name="Podicherti R."/>
            <person name="Tsui H.-C.T."/>
            <person name="Winkler M.E."/>
        </authorList>
    </citation>
    <scope>NUCLEOTIDE SEQUENCE</scope>
</reference>
<dbReference type="InterPro" id="IPR050084">
    <property type="entry name" value="NADPH_dep_7-cyano-7-deazaG_red"/>
</dbReference>
<feature type="non-terminal residue" evidence="6">
    <location>
        <position position="1"/>
    </location>
</feature>
<dbReference type="InterPro" id="IPR029500">
    <property type="entry name" value="QueF"/>
</dbReference>
<keyword evidence="3" id="KW-0521">NADP</keyword>
<feature type="region of interest" description="Disordered" evidence="5">
    <location>
        <begin position="1"/>
        <end position="21"/>
    </location>
</feature>
<dbReference type="GO" id="GO:0033739">
    <property type="term" value="F:preQ1 synthase activity"/>
    <property type="evidence" value="ECO:0007669"/>
    <property type="project" value="InterPro"/>
</dbReference>
<evidence type="ECO:0008006" key="7">
    <source>
        <dbReference type="Google" id="ProtNLM"/>
    </source>
</evidence>
<evidence type="ECO:0000256" key="2">
    <source>
        <dbReference type="ARBA" id="ARBA00022785"/>
    </source>
</evidence>
<evidence type="ECO:0000256" key="4">
    <source>
        <dbReference type="ARBA" id="ARBA00023002"/>
    </source>
</evidence>
<feature type="non-terminal residue" evidence="6">
    <location>
        <position position="128"/>
    </location>
</feature>
<dbReference type="AlphaFoldDB" id="A0A382KTR3"/>
<dbReference type="GO" id="GO:0008616">
    <property type="term" value="P:tRNA queuosine(34) biosynthetic process"/>
    <property type="evidence" value="ECO:0007669"/>
    <property type="project" value="UniProtKB-KW"/>
</dbReference>
<dbReference type="PIRSF" id="PIRSF027377">
    <property type="entry name" value="Nitrile_oxidored_QueF"/>
    <property type="match status" value="1"/>
</dbReference>
<dbReference type="PANTHER" id="PTHR34354:SF1">
    <property type="entry name" value="NADPH-DEPENDENT 7-CYANO-7-DEAZAGUANINE REDUCTASE"/>
    <property type="match status" value="1"/>
</dbReference>
<dbReference type="InterPro" id="IPR016856">
    <property type="entry name" value="QueF_type1"/>
</dbReference>
<dbReference type="Pfam" id="PF14489">
    <property type="entry name" value="QueF"/>
    <property type="match status" value="1"/>
</dbReference>
<keyword evidence="2" id="KW-0671">Queuosine biosynthesis</keyword>
<dbReference type="EMBL" id="UINC01082124">
    <property type="protein sequence ID" value="SVC26602.1"/>
    <property type="molecule type" value="Genomic_DNA"/>
</dbReference>